<sequence>MAHSFITYKTEDVRVNDFDLIVLIFFLEKTAREIHADSELKELFLMWIDSVNNDGAGNINLHLDLLLKNPDYAAWLYKTVQEAKRSLSNLPDIIPGSCLEKLVRIGGITFGDYQKIFLQSVLVSFEDVIRGD</sequence>
<gene>
    <name evidence="1" type="ORF">RJN63_27380</name>
</gene>
<protein>
    <submittedName>
        <fullName evidence="1">Uncharacterized protein</fullName>
    </submittedName>
</protein>
<reference evidence="1" key="1">
    <citation type="submission" date="2023-02" db="EMBL/GenBank/DDBJ databases">
        <title>Description of Herbaspirillum huttiense subsp. nephrolepsisexaltata and Herbaspirillum huttiense subsp. lycopersicon.</title>
        <authorList>
            <person name="Poudel M."/>
            <person name="Sharma A."/>
            <person name="Goss E."/>
            <person name="Tapia J.H."/>
            <person name="Harmon C.M."/>
            <person name="Jones J.B."/>
        </authorList>
    </citation>
    <scope>NUCLEOTIDE SEQUENCE</scope>
    <source>
        <strain evidence="1">NC40101</strain>
    </source>
</reference>
<name>A0AAE4GFN7_9BURK</name>
<comment type="caution">
    <text evidence="1">The sequence shown here is derived from an EMBL/GenBank/DDBJ whole genome shotgun (WGS) entry which is preliminary data.</text>
</comment>
<dbReference type="RefSeq" id="WP_310838535.1">
    <property type="nucleotide sequence ID" value="NZ_JAVLSM010000016.1"/>
</dbReference>
<dbReference type="EMBL" id="JAVRAA010000024">
    <property type="protein sequence ID" value="MDT0340583.1"/>
    <property type="molecule type" value="Genomic_DNA"/>
</dbReference>
<organism evidence="1">
    <name type="scientific">Herbaspirillum huttiense subsp. nephrolepidis</name>
    <dbReference type="NCBI Taxonomy" id="3075126"/>
    <lineage>
        <taxon>Bacteria</taxon>
        <taxon>Pseudomonadati</taxon>
        <taxon>Pseudomonadota</taxon>
        <taxon>Betaproteobacteria</taxon>
        <taxon>Burkholderiales</taxon>
        <taxon>Oxalobacteraceae</taxon>
        <taxon>Herbaspirillum</taxon>
    </lineage>
</organism>
<accession>A0AAE4GFN7</accession>
<evidence type="ECO:0000313" key="1">
    <source>
        <dbReference type="EMBL" id="MDT0340583.1"/>
    </source>
</evidence>
<dbReference type="AlphaFoldDB" id="A0AAE4GFN7"/>
<proteinExistence type="predicted"/>